<dbReference type="EMBL" id="BLAH01000026">
    <property type="protein sequence ID" value="GES35665.1"/>
    <property type="molecule type" value="Genomic_DNA"/>
</dbReference>
<accession>A0A5M3Y7L0</accession>
<evidence type="ECO:0000313" key="1">
    <source>
        <dbReference type="EMBL" id="GES35665.1"/>
    </source>
</evidence>
<name>N1M461_9NOCA</name>
<protein>
    <submittedName>
        <fullName evidence="2">Uncharacterized protein</fullName>
    </submittedName>
</protein>
<accession>N1M461</accession>
<dbReference type="GeneID" id="83623802"/>
<dbReference type="RefSeq" id="WP_006937738.1">
    <property type="nucleotide sequence ID" value="NZ_BLAH01000026.1"/>
</dbReference>
<dbReference type="Proteomes" id="UP000325466">
    <property type="component" value="Unassembled WGS sequence"/>
</dbReference>
<gene>
    <name evidence="2" type="ORF">OCS65_25280</name>
    <name evidence="1" type="ORF">RAJCM14343_0914</name>
</gene>
<evidence type="ECO:0000313" key="4">
    <source>
        <dbReference type="Proteomes" id="UP001163947"/>
    </source>
</evidence>
<dbReference type="AlphaFoldDB" id="N1M461"/>
<reference evidence="2" key="3">
    <citation type="submission" date="2022-09" db="EMBL/GenBank/DDBJ databases">
        <title>The genome sequence of Rhodococcus aetherivorans N1.</title>
        <authorList>
            <person name="Jiang W."/>
        </authorList>
    </citation>
    <scope>NUCLEOTIDE SEQUENCE</scope>
    <source>
        <strain evidence="2">N1</strain>
    </source>
</reference>
<evidence type="ECO:0000313" key="3">
    <source>
        <dbReference type="Proteomes" id="UP000325466"/>
    </source>
</evidence>
<dbReference type="EMBL" id="CP106982">
    <property type="protein sequence ID" value="UYF93708.1"/>
    <property type="molecule type" value="Genomic_DNA"/>
</dbReference>
<evidence type="ECO:0000313" key="2">
    <source>
        <dbReference type="EMBL" id="UYF93708.1"/>
    </source>
</evidence>
<dbReference type="Proteomes" id="UP001163947">
    <property type="component" value="Chromosome"/>
</dbReference>
<reference evidence="1 3" key="1">
    <citation type="journal article" date="2018" name="Biodegradation">
        <title>1,4-Dioxane degradation characteristics of Rhodococcus aetherivorans JCM 14343.</title>
        <authorList>
            <person name="Inoue D."/>
            <person name="Tsunoda T."/>
            <person name="Yamamoto N."/>
            <person name="Ike M."/>
            <person name="Sei K."/>
        </authorList>
    </citation>
    <scope>NUCLEOTIDE SEQUENCE [LARGE SCALE GENOMIC DNA]</scope>
    <source>
        <strain evidence="1 3">JCM 14343</strain>
    </source>
</reference>
<proteinExistence type="predicted"/>
<reference evidence="1" key="2">
    <citation type="submission" date="2019-10" db="EMBL/GenBank/DDBJ databases">
        <title>Draft genome sequence of Rhodococcus aetherivorans JCM 14343.</title>
        <authorList>
            <person name="Inoue D."/>
            <person name="Nakazawa M."/>
            <person name="Yamamoto N."/>
            <person name="Sei K."/>
            <person name="Ike M."/>
        </authorList>
    </citation>
    <scope>NUCLEOTIDE SEQUENCE</scope>
    <source>
        <strain evidence="1">JCM 14343</strain>
    </source>
</reference>
<sequence length="44" mass="4552">MPAEEATADRRQAGLAGESVFGQLVPIDIVGCGHRVVSLETVAT</sequence>
<organism evidence="2 4">
    <name type="scientific">Rhodococcus aetherivorans</name>
    <dbReference type="NCBI Taxonomy" id="191292"/>
    <lineage>
        <taxon>Bacteria</taxon>
        <taxon>Bacillati</taxon>
        <taxon>Actinomycetota</taxon>
        <taxon>Actinomycetes</taxon>
        <taxon>Mycobacteriales</taxon>
        <taxon>Nocardiaceae</taxon>
        <taxon>Rhodococcus</taxon>
    </lineage>
</organism>
<keyword evidence="3" id="KW-1185">Reference proteome</keyword>